<dbReference type="GO" id="GO:0044550">
    <property type="term" value="P:secondary metabolite biosynthetic process"/>
    <property type="evidence" value="ECO:0007669"/>
    <property type="project" value="TreeGrafter"/>
</dbReference>
<evidence type="ECO:0000313" key="8">
    <source>
        <dbReference type="Proteomes" id="UP000799757"/>
    </source>
</evidence>
<keyword evidence="3" id="KW-0285">Flavoprotein</keyword>
<keyword evidence="8" id="KW-1185">Reference proteome</keyword>
<dbReference type="InterPro" id="IPR036188">
    <property type="entry name" value="FAD/NAD-bd_sf"/>
</dbReference>
<dbReference type="GO" id="GO:0016614">
    <property type="term" value="F:oxidoreductase activity, acting on CH-OH group of donors"/>
    <property type="evidence" value="ECO:0007669"/>
    <property type="project" value="InterPro"/>
</dbReference>
<feature type="binding site" evidence="3">
    <location>
        <begin position="126"/>
        <end position="129"/>
    </location>
    <ligand>
        <name>FAD</name>
        <dbReference type="ChEBI" id="CHEBI:57692"/>
    </ligand>
</feature>
<gene>
    <name evidence="7" type="ORF">K505DRAFT_273985</name>
</gene>
<dbReference type="InterPro" id="IPR007867">
    <property type="entry name" value="GMC_OxRtase_C"/>
</dbReference>
<feature type="active site" description="Proton donor" evidence="2">
    <location>
        <position position="561"/>
    </location>
</feature>
<protein>
    <submittedName>
        <fullName evidence="7">GMC oxidoreductase</fullName>
    </submittedName>
</protein>
<feature type="domain" description="Glucose-methanol-choline oxidoreductase N-terminal" evidence="5">
    <location>
        <begin position="39"/>
        <end position="347"/>
    </location>
</feature>
<dbReference type="Pfam" id="PF00732">
    <property type="entry name" value="GMC_oxred_N"/>
    <property type="match status" value="1"/>
</dbReference>
<evidence type="ECO:0000259" key="6">
    <source>
        <dbReference type="Pfam" id="PF05199"/>
    </source>
</evidence>
<evidence type="ECO:0000259" key="5">
    <source>
        <dbReference type="Pfam" id="PF00732"/>
    </source>
</evidence>
<dbReference type="Gene3D" id="3.30.560.10">
    <property type="entry name" value="Glucose Oxidase, domain 3"/>
    <property type="match status" value="1"/>
</dbReference>
<feature type="active site" description="Proton acceptor" evidence="2">
    <location>
        <position position="604"/>
    </location>
</feature>
<dbReference type="PANTHER" id="PTHR11552:SF115">
    <property type="entry name" value="DEHYDROGENASE XPTC-RELATED"/>
    <property type="match status" value="1"/>
</dbReference>
<comment type="cofactor">
    <cofactor evidence="3">
        <name>FAD</name>
        <dbReference type="ChEBI" id="CHEBI:57692"/>
    </cofactor>
</comment>
<dbReference type="PANTHER" id="PTHR11552">
    <property type="entry name" value="GLUCOSE-METHANOL-CHOLINE GMC OXIDOREDUCTASE"/>
    <property type="match status" value="1"/>
</dbReference>
<evidence type="ECO:0000256" key="3">
    <source>
        <dbReference type="PIRSR" id="PIRSR000137-2"/>
    </source>
</evidence>
<dbReference type="Gene3D" id="3.50.50.60">
    <property type="entry name" value="FAD/NAD(P)-binding domain"/>
    <property type="match status" value="1"/>
</dbReference>
<keyword evidence="4" id="KW-0732">Signal</keyword>
<name>A0A6A6XGK6_9PLEO</name>
<feature type="signal peptide" evidence="4">
    <location>
        <begin position="1"/>
        <end position="19"/>
    </location>
</feature>
<comment type="similarity">
    <text evidence="1">Belongs to the GMC oxidoreductase family.</text>
</comment>
<organism evidence="7 8">
    <name type="scientific">Melanomma pulvis-pyrius CBS 109.77</name>
    <dbReference type="NCBI Taxonomy" id="1314802"/>
    <lineage>
        <taxon>Eukaryota</taxon>
        <taxon>Fungi</taxon>
        <taxon>Dikarya</taxon>
        <taxon>Ascomycota</taxon>
        <taxon>Pezizomycotina</taxon>
        <taxon>Dothideomycetes</taxon>
        <taxon>Pleosporomycetidae</taxon>
        <taxon>Pleosporales</taxon>
        <taxon>Melanommataceae</taxon>
        <taxon>Melanomma</taxon>
    </lineage>
</organism>
<dbReference type="GO" id="GO:0050660">
    <property type="term" value="F:flavin adenine dinucleotide binding"/>
    <property type="evidence" value="ECO:0007669"/>
    <property type="project" value="InterPro"/>
</dbReference>
<dbReference type="SUPFAM" id="SSF51905">
    <property type="entry name" value="FAD/NAD(P)-binding domain"/>
    <property type="match status" value="1"/>
</dbReference>
<reference evidence="7" key="1">
    <citation type="journal article" date="2020" name="Stud. Mycol.">
        <title>101 Dothideomycetes genomes: a test case for predicting lifestyles and emergence of pathogens.</title>
        <authorList>
            <person name="Haridas S."/>
            <person name="Albert R."/>
            <person name="Binder M."/>
            <person name="Bloem J."/>
            <person name="Labutti K."/>
            <person name="Salamov A."/>
            <person name="Andreopoulos B."/>
            <person name="Baker S."/>
            <person name="Barry K."/>
            <person name="Bills G."/>
            <person name="Bluhm B."/>
            <person name="Cannon C."/>
            <person name="Castanera R."/>
            <person name="Culley D."/>
            <person name="Daum C."/>
            <person name="Ezra D."/>
            <person name="Gonzalez J."/>
            <person name="Henrissat B."/>
            <person name="Kuo A."/>
            <person name="Liang C."/>
            <person name="Lipzen A."/>
            <person name="Lutzoni F."/>
            <person name="Magnuson J."/>
            <person name="Mondo S."/>
            <person name="Nolan M."/>
            <person name="Ohm R."/>
            <person name="Pangilinan J."/>
            <person name="Park H.-J."/>
            <person name="Ramirez L."/>
            <person name="Alfaro M."/>
            <person name="Sun H."/>
            <person name="Tritt A."/>
            <person name="Yoshinaga Y."/>
            <person name="Zwiers L.-H."/>
            <person name="Turgeon B."/>
            <person name="Goodwin S."/>
            <person name="Spatafora J."/>
            <person name="Crous P."/>
            <person name="Grigoriev I."/>
        </authorList>
    </citation>
    <scope>NUCLEOTIDE SEQUENCE</scope>
    <source>
        <strain evidence="7">CBS 109.77</strain>
    </source>
</reference>
<dbReference type="Proteomes" id="UP000799757">
    <property type="component" value="Unassembled WGS sequence"/>
</dbReference>
<proteinExistence type="inferred from homology"/>
<dbReference type="AlphaFoldDB" id="A0A6A6XGK6"/>
<feature type="binding site" evidence="3">
    <location>
        <position position="118"/>
    </location>
    <ligand>
        <name>FAD</name>
        <dbReference type="ChEBI" id="CHEBI:57692"/>
    </ligand>
</feature>
<evidence type="ECO:0000256" key="1">
    <source>
        <dbReference type="ARBA" id="ARBA00010790"/>
    </source>
</evidence>
<dbReference type="OrthoDB" id="269227at2759"/>
<dbReference type="EMBL" id="MU001871">
    <property type="protein sequence ID" value="KAF2795035.1"/>
    <property type="molecule type" value="Genomic_DNA"/>
</dbReference>
<feature type="domain" description="Glucose-methanol-choline oxidoreductase C-terminal" evidence="6">
    <location>
        <begin position="476"/>
        <end position="613"/>
    </location>
</feature>
<evidence type="ECO:0000256" key="4">
    <source>
        <dbReference type="SAM" id="SignalP"/>
    </source>
</evidence>
<dbReference type="SUPFAM" id="SSF54373">
    <property type="entry name" value="FAD-linked reductases, C-terminal domain"/>
    <property type="match status" value="1"/>
</dbReference>
<sequence length="624" mass="67085">MRSYTRFTVAIQLLGLTVALPNDALVAPRAELQTASNTYDYVIVGGGVTGLIVANRLSEDKKKSVLVIEAGGADDNPNIRLPYAASYALNTSLLWANYVSEPEPELANKTWNVRIAEVLGGGSIVNGMVYDRGSAADYNAWEALGNKGWGWKGMLPYFKKGTEFIPPPASTAKEFGITWDPKTYGNGPLKIGISDFQYPDIKSYFAAFKGAGAHMPIDGNNGEAYGASWFPNTMNPKTGERSHARNSYYDPVSSRSNFHVMLQTVATELVFDSGKKLTARGVQVTSKLTGTTKTVYAKSEVILAAGTINTVKLLQLSGIGPKSVLEAAGIKVKLEHDGVGANFQDHPYTFLGFNISNMSTPNPTSLATDPAFNASAWAEYAANRTGPLTQARGNALAFIPLPEVAPKTFQSLANQVKSLKNDAYLPPIYKNSKKLLKGVQAQRKVLAGLFQDKEAGIVEYPIPASGAGVLVGLEKPLSRGVIALNPLNPQGPPKILYNALTNPIDKSVMAACVRYIRTVWARPELKKFSPVETSPGAQYTTDAELISKMVELGSIWPTLAHPSGACAMMPEEMGGCVSNELLFYGVKQLSIVDASILPLVPSQHIQATMYAVGEKAGQIIKDRS</sequence>
<feature type="chain" id="PRO_5025514289" evidence="4">
    <location>
        <begin position="20"/>
        <end position="624"/>
    </location>
</feature>
<dbReference type="Pfam" id="PF05199">
    <property type="entry name" value="GMC_oxred_C"/>
    <property type="match status" value="1"/>
</dbReference>
<keyword evidence="3" id="KW-0274">FAD</keyword>
<dbReference type="PIRSF" id="PIRSF000137">
    <property type="entry name" value="Alcohol_oxidase"/>
    <property type="match status" value="1"/>
</dbReference>
<dbReference type="InterPro" id="IPR012132">
    <property type="entry name" value="GMC_OxRdtase"/>
</dbReference>
<accession>A0A6A6XGK6</accession>
<evidence type="ECO:0000313" key="7">
    <source>
        <dbReference type="EMBL" id="KAF2795035.1"/>
    </source>
</evidence>
<dbReference type="InterPro" id="IPR000172">
    <property type="entry name" value="GMC_OxRdtase_N"/>
</dbReference>
<evidence type="ECO:0000256" key="2">
    <source>
        <dbReference type="PIRSR" id="PIRSR000137-1"/>
    </source>
</evidence>